<evidence type="ECO:0000256" key="4">
    <source>
        <dbReference type="ARBA" id="ARBA00023242"/>
    </source>
</evidence>
<comment type="caution">
    <text evidence="7">The sequence shown here is derived from an EMBL/GenBank/DDBJ whole genome shotgun (WGS) entry which is preliminary data.</text>
</comment>
<name>A0AAV8U8T9_9ROSI</name>
<feature type="domain" description="RWP-RK" evidence="6">
    <location>
        <begin position="563"/>
        <end position="649"/>
    </location>
</feature>
<evidence type="ECO:0000256" key="3">
    <source>
        <dbReference type="ARBA" id="ARBA00023163"/>
    </source>
</evidence>
<dbReference type="PROSITE" id="PS51519">
    <property type="entry name" value="RWP_RK"/>
    <property type="match status" value="1"/>
</dbReference>
<dbReference type="InterPro" id="IPR055081">
    <property type="entry name" value="NLP1-9_GAF"/>
</dbReference>
<feature type="region of interest" description="Disordered" evidence="5">
    <location>
        <begin position="542"/>
        <end position="579"/>
    </location>
</feature>
<keyword evidence="1" id="KW-0805">Transcription regulation</keyword>
<keyword evidence="4" id="KW-0539">Nucleus</keyword>
<proteinExistence type="predicted"/>
<dbReference type="Pfam" id="PF22922">
    <property type="entry name" value="GAF_NLP"/>
    <property type="match status" value="1"/>
</dbReference>
<evidence type="ECO:0000313" key="8">
    <source>
        <dbReference type="Proteomes" id="UP001159364"/>
    </source>
</evidence>
<dbReference type="PANTHER" id="PTHR32002">
    <property type="entry name" value="PROTEIN NLP8"/>
    <property type="match status" value="1"/>
</dbReference>
<reference evidence="7 8" key="1">
    <citation type="submission" date="2021-09" db="EMBL/GenBank/DDBJ databases">
        <title>Genomic insights and catalytic innovation underlie evolution of tropane alkaloids biosynthesis.</title>
        <authorList>
            <person name="Wang Y.-J."/>
            <person name="Tian T."/>
            <person name="Huang J.-P."/>
            <person name="Huang S.-X."/>
        </authorList>
    </citation>
    <scope>NUCLEOTIDE SEQUENCE [LARGE SCALE GENOMIC DNA]</scope>
    <source>
        <strain evidence="7">KIB-2018</strain>
        <tissue evidence="7">Leaf</tissue>
    </source>
</reference>
<dbReference type="InterPro" id="IPR045012">
    <property type="entry name" value="NLP"/>
</dbReference>
<dbReference type="GO" id="GO:0003700">
    <property type="term" value="F:DNA-binding transcription factor activity"/>
    <property type="evidence" value="ECO:0007669"/>
    <property type="project" value="InterPro"/>
</dbReference>
<dbReference type="EMBL" id="JAIWQS010000001">
    <property type="protein sequence ID" value="KAJ8774743.1"/>
    <property type="molecule type" value="Genomic_DNA"/>
</dbReference>
<evidence type="ECO:0000313" key="7">
    <source>
        <dbReference type="EMBL" id="KAJ8774743.1"/>
    </source>
</evidence>
<evidence type="ECO:0000256" key="2">
    <source>
        <dbReference type="ARBA" id="ARBA00023125"/>
    </source>
</evidence>
<dbReference type="Proteomes" id="UP001159364">
    <property type="component" value="Linkage Group LG01"/>
</dbReference>
<evidence type="ECO:0000256" key="1">
    <source>
        <dbReference type="ARBA" id="ARBA00023015"/>
    </source>
</evidence>
<gene>
    <name evidence="7" type="ORF">K2173_017189</name>
</gene>
<accession>A0AAV8U8T9</accession>
<dbReference type="SUPFAM" id="SSF54277">
    <property type="entry name" value="CAD &amp; PB1 domains"/>
    <property type="match status" value="1"/>
</dbReference>
<dbReference type="InterPro" id="IPR003035">
    <property type="entry name" value="RWP-RK_dom"/>
</dbReference>
<dbReference type="Pfam" id="PF02042">
    <property type="entry name" value="RWP-RK"/>
    <property type="match status" value="1"/>
</dbReference>
<organism evidence="7 8">
    <name type="scientific">Erythroxylum novogranatense</name>
    <dbReference type="NCBI Taxonomy" id="1862640"/>
    <lineage>
        <taxon>Eukaryota</taxon>
        <taxon>Viridiplantae</taxon>
        <taxon>Streptophyta</taxon>
        <taxon>Embryophyta</taxon>
        <taxon>Tracheophyta</taxon>
        <taxon>Spermatophyta</taxon>
        <taxon>Magnoliopsida</taxon>
        <taxon>eudicotyledons</taxon>
        <taxon>Gunneridae</taxon>
        <taxon>Pentapetalae</taxon>
        <taxon>rosids</taxon>
        <taxon>fabids</taxon>
        <taxon>Malpighiales</taxon>
        <taxon>Erythroxylaceae</taxon>
        <taxon>Erythroxylum</taxon>
    </lineage>
</organism>
<keyword evidence="8" id="KW-1185">Reference proteome</keyword>
<protein>
    <recommendedName>
        <fullName evidence="6">RWP-RK domain-containing protein</fullName>
    </recommendedName>
</protein>
<dbReference type="PANTHER" id="PTHR32002:SF41">
    <property type="entry name" value="PROTEIN NLP8"/>
    <property type="match status" value="1"/>
</dbReference>
<dbReference type="AlphaFoldDB" id="A0AAV8U8T9"/>
<evidence type="ECO:0000256" key="5">
    <source>
        <dbReference type="SAM" id="MobiDB-lite"/>
    </source>
</evidence>
<keyword evidence="3" id="KW-0804">Transcription</keyword>
<evidence type="ECO:0000259" key="6">
    <source>
        <dbReference type="PROSITE" id="PS51519"/>
    </source>
</evidence>
<sequence length="829" mass="91716">MEDPFLKEKRTSFCSASKAQMNAVMPPQSATRNSTLGDPFNNFSDQTSFDSYAGCCDSTLTMDQLFGSYGASSLQSTPLDPQNYGEQNVVTFTNAGDMLNTVKTSCNPGDKLVGHHPSFQFGNMLPETNNLSAKGCTGIHQQSNVFYGTSFMIPRPLQMSLNDRMLRALSLLKDSSGGGILVQVWVPITLGSQHFLTTSEQPFLLDQILAGYREVSRTFTFSAEMKPGFPFGLPGRVFISKVPEWTSNVIYYSRSEYLRVKHAVDHNIKGSIAVPVFDPTESPCCAVLEIVTLKEKQDFDFEMEKICQALQAVSLRSAVPFRLLPQVLFNSLSNNQRAALAEISDVLRAVCEAHRLPLALTWIPRNYSESHSNGKCVLCIEATACYVNNKEMEGFVHACAERYIKEGQGTAGKAVQSNHPFFFPDVKSYDITEYPLVQHARKYGLNAAVAIRLRSTYTTDDDYILEFFLPVNVKGSTEQQLLLNNLSGTMQRICKSLRTVSDAELVGEGTCKPGVGASFLPSSLPRGTSQTTLSETNLISNEVVEPDPSGSTIDRRESKSPHKQVANGRRPVKKRSTAQKNVSWSVLQQYFSGSLKHAAKSIGICPSTLKKICRQHGISRWPSRKIRKVNRTLKKIQNMLDSVQGMEGGLKFDHVSRGFEPVIQKEGSITQPSLDGGDELTVEVEEGECCVGTAGEASRKSNISGVDDVSEDSKLVAANAELYHQLSSSLALVDEMDNKLKGDDNIVEPNQSTCSSMTDSSNASGSMMHDFKFETSEGCFQPYEKVAKRFKLQNGTFQLTYLDKEEEWVMLASEYCWEFKPSKLTLKDI</sequence>
<keyword evidence="2" id="KW-0238">DNA-binding</keyword>
<dbReference type="GO" id="GO:0003677">
    <property type="term" value="F:DNA binding"/>
    <property type="evidence" value="ECO:0007669"/>
    <property type="project" value="UniProtKB-KW"/>
</dbReference>